<proteinExistence type="predicted"/>
<name>A0A0D4ZZ12_STAEP</name>
<accession>A0A0D4ZZ12</accession>
<sequence>MKNVIRSVNTLLQSNIQVSTISKETGISKAHITNLKNGTKSISNASFDTVEKLYLYYLDKKDYLEASKNIDQSIIDTKIPRDIQHFISNLKQSIDNINNPDSSAGIEKIMIERLFTMSKEKSSNNIISYLLVKELIPLKIKNEVISYELAFSSPIKPKEYLAEKIEGFTITFAQNDLELMLKRLIHKGAKVKLIKSNFNYSDSYNTGIYIDTHQDEIFKYESSFLDITINQNLTEGE</sequence>
<dbReference type="RefSeq" id="WP_063280101.1">
    <property type="nucleotide sequence ID" value="NZ_KM521837.1"/>
</dbReference>
<protein>
    <submittedName>
        <fullName evidence="1">Uncharacterized protein</fullName>
    </submittedName>
</protein>
<dbReference type="EMBL" id="KM521837">
    <property type="protein sequence ID" value="AJW29183.1"/>
    <property type="molecule type" value="Genomic_DNA"/>
</dbReference>
<reference evidence="1" key="1">
    <citation type="submission" date="2014-09" db="EMBL/GenBank/DDBJ databases">
        <authorList>
            <person name="Bender J.K."/>
            <person name="Strommenger B."/>
            <person name="Steglich M."/>
            <person name="Zimmermann O."/>
            <person name="Fenner I."/>
            <person name="Lensing C."/>
            <person name="Dagwadordsch U."/>
            <person name="Werner G."/>
            <person name="Layer F."/>
        </authorList>
    </citation>
    <scope>NUCLEOTIDE SEQUENCE</scope>
    <source>
        <strain evidence="1">12-02300</strain>
        <plasmid evidence="1">p12-02300</plasmid>
    </source>
</reference>
<evidence type="ECO:0000313" key="1">
    <source>
        <dbReference type="EMBL" id="AJW29183.1"/>
    </source>
</evidence>
<dbReference type="AlphaFoldDB" id="A0A0D4ZZ12"/>
<organism evidence="1">
    <name type="scientific">Staphylococcus epidermidis</name>
    <dbReference type="NCBI Taxonomy" id="1282"/>
    <lineage>
        <taxon>Bacteria</taxon>
        <taxon>Bacillati</taxon>
        <taxon>Bacillota</taxon>
        <taxon>Bacilli</taxon>
        <taxon>Bacillales</taxon>
        <taxon>Staphylococcaceae</taxon>
        <taxon>Staphylococcus</taxon>
    </lineage>
</organism>
<reference evidence="1" key="2">
    <citation type="journal article" date="2015" name="J. Antimicrob. Chemother.">
        <title>Linezolid resistance in clinical isolates of Staphylococcus epidermidis from German hospitals and characterization of two cfr-carrying plasmids.</title>
        <authorList>
            <person name="Bender J."/>
            <person name="Strommenger B."/>
            <person name="Steglich M."/>
            <person name="Zimmermann O."/>
            <person name="Fenner I."/>
            <person name="Lensing C."/>
            <person name="Dagwadordsch U."/>
            <person name="Kekule A.S."/>
            <person name="Werner G."/>
            <person name="Layer F."/>
        </authorList>
    </citation>
    <scope>NUCLEOTIDE SEQUENCE</scope>
    <source>
        <strain evidence="1">12-02300</strain>
        <plasmid evidence="1">p12-02300</plasmid>
    </source>
</reference>
<geneLocation type="plasmid" evidence="1">
    <name>p12-02300</name>
</geneLocation>
<keyword evidence="1" id="KW-0614">Plasmid</keyword>